<dbReference type="InterPro" id="IPR047801">
    <property type="entry name" value="Peptidase_C45"/>
</dbReference>
<protein>
    <recommendedName>
        <fullName evidence="1">Peptidase C45 hydrolase domain-containing protein</fullName>
    </recommendedName>
</protein>
<dbReference type="InterPro" id="IPR005079">
    <property type="entry name" value="Peptidase_C45_hydrolase"/>
</dbReference>
<dbReference type="Pfam" id="PF03417">
    <property type="entry name" value="AAT"/>
    <property type="match status" value="1"/>
</dbReference>
<comment type="caution">
    <text evidence="2">The sequence shown here is derived from an EMBL/GenBank/DDBJ whole genome shotgun (WGS) entry which is preliminary data.</text>
</comment>
<gene>
    <name evidence="2" type="ORF">RJ640_018996</name>
</gene>
<proteinExistence type="predicted"/>
<dbReference type="PANTHER" id="PTHR34180:SF1">
    <property type="entry name" value="BETA-ALANYL-DOPAMINE_CARCININE HYDROLASE"/>
    <property type="match status" value="1"/>
</dbReference>
<evidence type="ECO:0000259" key="1">
    <source>
        <dbReference type="Pfam" id="PF03417"/>
    </source>
</evidence>
<dbReference type="NCBIfam" id="NF040521">
    <property type="entry name" value="C45_proenzyme"/>
    <property type="match status" value="1"/>
</dbReference>
<evidence type="ECO:0000313" key="2">
    <source>
        <dbReference type="EMBL" id="KAK2966467.1"/>
    </source>
</evidence>
<name>A0AA88U950_9ASTE</name>
<accession>A0AA88U950</accession>
<dbReference type="EMBL" id="JAVXUO010003123">
    <property type="protein sequence ID" value="KAK2966467.1"/>
    <property type="molecule type" value="Genomic_DNA"/>
</dbReference>
<dbReference type="Proteomes" id="UP001187471">
    <property type="component" value="Unassembled WGS sequence"/>
</dbReference>
<dbReference type="AlphaFoldDB" id="A0AA88U950"/>
<reference evidence="2" key="1">
    <citation type="submission" date="2022-12" db="EMBL/GenBank/DDBJ databases">
        <title>Draft genome assemblies for two species of Escallonia (Escalloniales).</title>
        <authorList>
            <person name="Chanderbali A."/>
            <person name="Dervinis C."/>
            <person name="Anghel I."/>
            <person name="Soltis D."/>
            <person name="Soltis P."/>
            <person name="Zapata F."/>
        </authorList>
    </citation>
    <scope>NUCLEOTIDE SEQUENCE</scope>
    <source>
        <strain evidence="2">UCBG92.1500</strain>
        <tissue evidence="2">Leaf</tissue>
    </source>
</reference>
<keyword evidence="3" id="KW-1185">Reference proteome</keyword>
<evidence type="ECO:0000313" key="3">
    <source>
        <dbReference type="Proteomes" id="UP001187471"/>
    </source>
</evidence>
<feature type="domain" description="Peptidase C45 hydrolase" evidence="1">
    <location>
        <begin position="140"/>
        <end position="369"/>
    </location>
</feature>
<dbReference type="Gene3D" id="3.60.60.10">
    <property type="entry name" value="Penicillin V Acylase, Chain A"/>
    <property type="match status" value="1"/>
</dbReference>
<dbReference type="InterPro" id="IPR047794">
    <property type="entry name" value="C45_proenzyme-like"/>
</dbReference>
<sequence length="380" mass="42051">MLLKWRGAGMEGKGLEVFEVGPCEDAYHMGFLTGQRFSNKIRSRLATDLILQDQLLPFARSPQSQPLIKALSDTNRNKFPRYWAELVGTAEGSGVPLLHVIFIILLNFRKEILPFVPKTSTKPSEDTIDDCSDIMVVSDSMAFAAHNEDANVALVGHTYLIKGTLHTGLSFTAYTYAGELPSCAFGFNSHGLAFTLNSVPPTEDEIVAGGIGRNFISRDLLEARSIDDALARIRSSEVSVGHSYNLIDVKTRRILNVETATRNRVSIHEVGAVPFFHANMYLHLHVEQAGNNLSSFFLDVKAQDENSISRQKRAALLPKKSKHDFLSLVGDMEDARYPIYMTGPLLYTLCTAVINLDEQTLSIVEGNPKEGETSHVFSMT</sequence>
<dbReference type="PANTHER" id="PTHR34180">
    <property type="entry name" value="PEPTIDASE C45"/>
    <property type="match status" value="1"/>
</dbReference>
<organism evidence="2 3">
    <name type="scientific">Escallonia rubra</name>
    <dbReference type="NCBI Taxonomy" id="112253"/>
    <lineage>
        <taxon>Eukaryota</taxon>
        <taxon>Viridiplantae</taxon>
        <taxon>Streptophyta</taxon>
        <taxon>Embryophyta</taxon>
        <taxon>Tracheophyta</taxon>
        <taxon>Spermatophyta</taxon>
        <taxon>Magnoliopsida</taxon>
        <taxon>eudicotyledons</taxon>
        <taxon>Gunneridae</taxon>
        <taxon>Pentapetalae</taxon>
        <taxon>asterids</taxon>
        <taxon>campanulids</taxon>
        <taxon>Escalloniales</taxon>
        <taxon>Escalloniaceae</taxon>
        <taxon>Escallonia</taxon>
    </lineage>
</organism>